<evidence type="ECO:0000313" key="1">
    <source>
        <dbReference type="EMBL" id="MBA8925925.1"/>
    </source>
</evidence>
<gene>
    <name evidence="1" type="ORF">BC739_003124</name>
</gene>
<dbReference type="Proteomes" id="UP000517916">
    <property type="component" value="Unassembled WGS sequence"/>
</dbReference>
<keyword evidence="2" id="KW-1185">Reference proteome</keyword>
<comment type="caution">
    <text evidence="1">The sequence shown here is derived from an EMBL/GenBank/DDBJ whole genome shotgun (WGS) entry which is preliminary data.</text>
</comment>
<sequence length="295" mass="32847">MTLRLLLSYYSHRNTDITKIITAYRGRCEVFADSGAYSAHTVGARIDLADYAGWLRNWQGLITTASTLDVIGDPAATERNTSRLEGMGLRVLPVFHTGGPWERLEQLCVQYPYVALGGMVPYRFRVPEVMRWLIRCFQIGRECGTRFHGFGLTRVEMLRRLPFYSVDSSTCAAGSRYGRLVFWDRVRSNLVTVHAGVPAEAHRHAQLITAHGLNPDSVGRPGFAVSSQRAPAQYAVEQQQMLRIPALALTRMGEWLASVHKVPAPSGWTATGTVLYLAEGDPRRVIALARSITND</sequence>
<dbReference type="EMBL" id="JACJID010000002">
    <property type="protein sequence ID" value="MBA8925925.1"/>
    <property type="molecule type" value="Genomic_DNA"/>
</dbReference>
<proteinExistence type="predicted"/>
<protein>
    <submittedName>
        <fullName evidence="1">Uncharacterized protein</fullName>
    </submittedName>
</protein>
<name>A0ABR6BGC5_9PSEU</name>
<reference evidence="1 2" key="1">
    <citation type="submission" date="2020-08" db="EMBL/GenBank/DDBJ databases">
        <title>Genomic Encyclopedia of Archaeal and Bacterial Type Strains, Phase II (KMG-II): from individual species to whole genera.</title>
        <authorList>
            <person name="Goeker M."/>
        </authorList>
    </citation>
    <scope>NUCLEOTIDE SEQUENCE [LARGE SCALE GENOMIC DNA]</scope>
    <source>
        <strain evidence="1 2">DSM 43850</strain>
    </source>
</reference>
<accession>A0ABR6BGC5</accession>
<evidence type="ECO:0000313" key="2">
    <source>
        <dbReference type="Proteomes" id="UP000517916"/>
    </source>
</evidence>
<organism evidence="1 2">
    <name type="scientific">Kutzneria viridogrisea</name>
    <dbReference type="NCBI Taxonomy" id="47990"/>
    <lineage>
        <taxon>Bacteria</taxon>
        <taxon>Bacillati</taxon>
        <taxon>Actinomycetota</taxon>
        <taxon>Actinomycetes</taxon>
        <taxon>Pseudonocardiales</taxon>
        <taxon>Pseudonocardiaceae</taxon>
        <taxon>Kutzneria</taxon>
    </lineage>
</organism>